<dbReference type="Proteomes" id="UP001212841">
    <property type="component" value="Unassembled WGS sequence"/>
</dbReference>
<evidence type="ECO:0000259" key="5">
    <source>
        <dbReference type="Pfam" id="PF19292"/>
    </source>
</evidence>
<dbReference type="InterPro" id="IPR011613">
    <property type="entry name" value="GH15-like"/>
</dbReference>
<feature type="domain" description="Phosphorylase b kinase regulatory subunit alpha/beta C-terminal" evidence="5">
    <location>
        <begin position="551"/>
        <end position="669"/>
    </location>
</feature>
<dbReference type="InterPro" id="IPR008734">
    <property type="entry name" value="PHK_A/B_su"/>
</dbReference>
<dbReference type="Pfam" id="PF15711">
    <property type="entry name" value="ILEI"/>
    <property type="match status" value="1"/>
</dbReference>
<dbReference type="InterPro" id="IPR039477">
    <property type="entry name" value="ILEI/PANDER_dom"/>
</dbReference>
<accession>A0AAD5S4T3</accession>
<dbReference type="PANTHER" id="PTHR10749">
    <property type="entry name" value="PHOSPHORYLASE B KINASE REGULATORY SUBUNIT"/>
    <property type="match status" value="1"/>
</dbReference>
<evidence type="ECO:0000313" key="7">
    <source>
        <dbReference type="Proteomes" id="UP001212841"/>
    </source>
</evidence>
<name>A0AAD5S4T3_9FUNG</name>
<dbReference type="PROSITE" id="PS52031">
    <property type="entry name" value="GG_LECTIN"/>
    <property type="match status" value="1"/>
</dbReference>
<evidence type="ECO:0000256" key="1">
    <source>
        <dbReference type="ARBA" id="ARBA00023277"/>
    </source>
</evidence>
<dbReference type="EMBL" id="JADGJD010001820">
    <property type="protein sequence ID" value="KAJ3037536.1"/>
    <property type="molecule type" value="Genomic_DNA"/>
</dbReference>
<dbReference type="Pfam" id="PF00723">
    <property type="entry name" value="Glyco_hydro_15"/>
    <property type="match status" value="1"/>
</dbReference>
<feature type="non-terminal residue" evidence="6">
    <location>
        <position position="1"/>
    </location>
</feature>
<evidence type="ECO:0000259" key="3">
    <source>
        <dbReference type="Pfam" id="PF00723"/>
    </source>
</evidence>
<keyword evidence="1" id="KW-0119">Carbohydrate metabolism</keyword>
<gene>
    <name evidence="6" type="primary">PHKA2</name>
    <name evidence="6" type="ORF">HK097_003482</name>
</gene>
<feature type="region of interest" description="Disordered" evidence="2">
    <location>
        <begin position="682"/>
        <end position="745"/>
    </location>
</feature>
<protein>
    <submittedName>
        <fullName evidence="6">Phosphorylase b kinase regulatory subunit alpha</fullName>
    </submittedName>
</protein>
<keyword evidence="7" id="KW-1185">Reference proteome</keyword>
<proteinExistence type="predicted"/>
<dbReference type="GO" id="GO:0005977">
    <property type="term" value="P:glycogen metabolic process"/>
    <property type="evidence" value="ECO:0007669"/>
    <property type="project" value="InterPro"/>
</dbReference>
<dbReference type="PANTHER" id="PTHR10749:SF8">
    <property type="entry name" value="PHOSPHORYLASE B KINASE REGULATORY SUBUNIT BETA"/>
    <property type="match status" value="1"/>
</dbReference>
<comment type="caution">
    <text evidence="6">The sequence shown here is derived from an EMBL/GenBank/DDBJ whole genome shotgun (WGS) entry which is preliminary data.</text>
</comment>
<feature type="compositionally biased region" description="Low complexity" evidence="2">
    <location>
        <begin position="682"/>
        <end position="700"/>
    </location>
</feature>
<feature type="domain" description="ILEI/PANDER" evidence="4">
    <location>
        <begin position="402"/>
        <end position="492"/>
    </location>
</feature>
<dbReference type="InterPro" id="IPR045583">
    <property type="entry name" value="KPBA/B_C"/>
</dbReference>
<evidence type="ECO:0000259" key="4">
    <source>
        <dbReference type="Pfam" id="PF15711"/>
    </source>
</evidence>
<evidence type="ECO:0000313" key="6">
    <source>
        <dbReference type="EMBL" id="KAJ3037536.1"/>
    </source>
</evidence>
<dbReference type="GO" id="GO:0005964">
    <property type="term" value="C:phosphorylase kinase complex"/>
    <property type="evidence" value="ECO:0007669"/>
    <property type="project" value="TreeGrafter"/>
</dbReference>
<evidence type="ECO:0000256" key="2">
    <source>
        <dbReference type="SAM" id="MobiDB-lite"/>
    </source>
</evidence>
<dbReference type="GO" id="GO:0005516">
    <property type="term" value="F:calmodulin binding"/>
    <property type="evidence" value="ECO:0007669"/>
    <property type="project" value="InterPro"/>
</dbReference>
<sequence>GGATTPRRLFSRRRSSVEGINMGNWTPLVSPWVVDGKPLDSFKLHDHVEEERVHGATSGSERNTSPVRKVGKSSFIGCEKPDAQEVLPVGGTLTLEIPAHHDDHPITSSPSQLPVDVLNLTLGDPSSVDSATHMLQSSTNLYDQIDLLHYLHSCHGADLQVKSLGTVSTLLEEVYVKAMHLKQWSIVRQAAGLLRKCVNSLTINVSDLLIRLKPVTVGFGHMESFIASPVPPDVLQGIIYKHCASDVREAPLVQEVLIYLGSFIRSHAAMFEGIMRIRTHFFIIAMREEISRVKSCDEEEAIEHLMQLSPFEMKSLLGQVLGAHEQANSISEPLAPALQSHAWRSIHVNTSKSALRLSEMGANLPTELHVSAQSGGFSSGSFSRIEVLRDGQAQPVRGMFGRGLNVAIIDPFDGSVLERIGFDTHASQEESNEFARLIEWLDPGTIVVVSVQDDGTEQLSDAARTACENLGSARIRELRYRDSWCLIGEKGAERGSVPESHRRADAGPTETIQKTFDLGQKRRMVLAGANAQGTAFIGGGGQKAAANLLLPSQGRWLRRRMNDGALNRVPQDFYPKVWKILSQTKGILIGKEFMPRDPTVSEKTPEEFNFALQVEHLLDVVPDPAERQIAVECLVVISRLSERNPELHLTGDKTVSLLPIIREAMTRFWDVWVAEQQAAASAVEPAAGEPTTTPPATDRPSSPRPIHHPPPLLSRYVKSGSPPGSQTNLALPNGADEAAPQKTSLSPSISTASFFAQMEGSDTADWSYERNEKLARRLFFDLPQEGKEGTLNYLASSCVKLVFDVKWGQ</sequence>
<dbReference type="AlphaFoldDB" id="A0AAD5S4T3"/>
<feature type="domain" description="GH15-like" evidence="3">
    <location>
        <begin position="161"/>
        <end position="279"/>
    </location>
</feature>
<dbReference type="Pfam" id="PF19292">
    <property type="entry name" value="KPBB_C"/>
    <property type="match status" value="1"/>
</dbReference>
<organism evidence="6 7">
    <name type="scientific">Rhizophlyctis rosea</name>
    <dbReference type="NCBI Taxonomy" id="64517"/>
    <lineage>
        <taxon>Eukaryota</taxon>
        <taxon>Fungi</taxon>
        <taxon>Fungi incertae sedis</taxon>
        <taxon>Chytridiomycota</taxon>
        <taxon>Chytridiomycota incertae sedis</taxon>
        <taxon>Chytridiomycetes</taxon>
        <taxon>Rhizophlyctidales</taxon>
        <taxon>Rhizophlyctidaceae</taxon>
        <taxon>Rhizophlyctis</taxon>
    </lineage>
</organism>
<reference evidence="6" key="1">
    <citation type="submission" date="2020-05" db="EMBL/GenBank/DDBJ databases">
        <title>Phylogenomic resolution of chytrid fungi.</title>
        <authorList>
            <person name="Stajich J.E."/>
            <person name="Amses K."/>
            <person name="Simmons R."/>
            <person name="Seto K."/>
            <person name="Myers J."/>
            <person name="Bonds A."/>
            <person name="Quandt C.A."/>
            <person name="Barry K."/>
            <person name="Liu P."/>
            <person name="Grigoriev I."/>
            <person name="Longcore J.E."/>
            <person name="James T.Y."/>
        </authorList>
    </citation>
    <scope>NUCLEOTIDE SEQUENCE</scope>
    <source>
        <strain evidence="6">JEL0318</strain>
    </source>
</reference>